<comment type="caution">
    <text evidence="2">The sequence shown here is derived from an EMBL/GenBank/DDBJ whole genome shotgun (WGS) entry which is preliminary data.</text>
</comment>
<evidence type="ECO:0000313" key="3">
    <source>
        <dbReference type="Proteomes" id="UP000287447"/>
    </source>
</evidence>
<keyword evidence="2" id="KW-0378">Hydrolase</keyword>
<accession>A0A3S2WVF4</accession>
<dbReference type="Proteomes" id="UP000287447">
    <property type="component" value="Unassembled WGS sequence"/>
</dbReference>
<dbReference type="InterPro" id="IPR036866">
    <property type="entry name" value="RibonucZ/Hydroxyglut_hydro"/>
</dbReference>
<dbReference type="EMBL" id="SADE01000001">
    <property type="protein sequence ID" value="RVU39381.1"/>
    <property type="molecule type" value="Genomic_DNA"/>
</dbReference>
<name>A0A3S2WVF4_9PROT</name>
<gene>
    <name evidence="2" type="ORF">EOI86_09115</name>
</gene>
<dbReference type="Gene3D" id="3.60.15.10">
    <property type="entry name" value="Ribonuclease Z/Hydroxyacylglutathione hydrolase-like"/>
    <property type="match status" value="1"/>
</dbReference>
<evidence type="ECO:0000313" key="2">
    <source>
        <dbReference type="EMBL" id="RVU39381.1"/>
    </source>
</evidence>
<organism evidence="2 3">
    <name type="scientific">Hwanghaeella grinnelliae</name>
    <dbReference type="NCBI Taxonomy" id="2500179"/>
    <lineage>
        <taxon>Bacteria</taxon>
        <taxon>Pseudomonadati</taxon>
        <taxon>Pseudomonadota</taxon>
        <taxon>Alphaproteobacteria</taxon>
        <taxon>Rhodospirillales</taxon>
        <taxon>Rhodospirillaceae</taxon>
        <taxon>Hwanghaeella</taxon>
    </lineage>
</organism>
<dbReference type="InterPro" id="IPR001279">
    <property type="entry name" value="Metallo-B-lactamas"/>
</dbReference>
<dbReference type="RefSeq" id="WP_127764752.1">
    <property type="nucleotide sequence ID" value="NZ_SADE01000001.1"/>
</dbReference>
<dbReference type="PANTHER" id="PTHR42663">
    <property type="entry name" value="HYDROLASE C777.06C-RELATED-RELATED"/>
    <property type="match status" value="1"/>
</dbReference>
<dbReference type="SUPFAM" id="SSF56281">
    <property type="entry name" value="Metallo-hydrolase/oxidoreductase"/>
    <property type="match status" value="1"/>
</dbReference>
<dbReference type="GO" id="GO:0016787">
    <property type="term" value="F:hydrolase activity"/>
    <property type="evidence" value="ECO:0007669"/>
    <property type="project" value="UniProtKB-KW"/>
</dbReference>
<dbReference type="CDD" id="cd16279">
    <property type="entry name" value="metallo-hydrolase-like_MBL-fold"/>
    <property type="match status" value="1"/>
</dbReference>
<proteinExistence type="predicted"/>
<protein>
    <submittedName>
        <fullName evidence="2">MBL fold metallo-hydrolase</fullName>
    </submittedName>
</protein>
<feature type="domain" description="Metallo-beta-lactamase" evidence="1">
    <location>
        <begin position="47"/>
        <end position="221"/>
    </location>
</feature>
<sequence>MRVTILGCGSSGGVPRIGNDWGDCDPTNPKNRRRRCSILVEQEDTVLLVDTAPDMREQLLDADVQRMDAVFFTHAHADQAHGVDDLRVFYIRDRGRLLPIYGDDETIYTLKRRFDYCFTQIAGYPPILESHVLDGPVTVGPITMEPFTVEHGPIQALGYRFGRIGYVPDVNELPEAAMEMLSDLDVLILDALRRRPHPSHAHLDRTLDWMKALKPKRGILTNMHIDLDYDTLVRELPDGIEPAYDGMVIEVEV</sequence>
<reference evidence="3" key="1">
    <citation type="submission" date="2019-01" db="EMBL/GenBank/DDBJ databases">
        <title>Gri0909 isolated from a small marine red alga.</title>
        <authorList>
            <person name="Kim J."/>
            <person name="Jeong S.E."/>
            <person name="Jeon C.O."/>
        </authorList>
    </citation>
    <scope>NUCLEOTIDE SEQUENCE [LARGE SCALE GENOMIC DNA]</scope>
    <source>
        <strain evidence="3">Gri0909</strain>
    </source>
</reference>
<keyword evidence="3" id="KW-1185">Reference proteome</keyword>
<dbReference type="OrthoDB" id="9781189at2"/>
<dbReference type="AlphaFoldDB" id="A0A3S2WVF4"/>
<dbReference type="Pfam" id="PF12706">
    <property type="entry name" value="Lactamase_B_2"/>
    <property type="match status" value="1"/>
</dbReference>
<evidence type="ECO:0000259" key="1">
    <source>
        <dbReference type="Pfam" id="PF12706"/>
    </source>
</evidence>
<dbReference type="PANTHER" id="PTHR42663:SF6">
    <property type="entry name" value="HYDROLASE C777.06C-RELATED"/>
    <property type="match status" value="1"/>
</dbReference>